<evidence type="ECO:0000256" key="14">
    <source>
        <dbReference type="RuleBase" id="RU004445"/>
    </source>
</evidence>
<comment type="subunit">
    <text evidence="3 14">Homodimer.</text>
</comment>
<evidence type="ECO:0000256" key="10">
    <source>
        <dbReference type="ARBA" id="ARBA00023002"/>
    </source>
</evidence>
<dbReference type="Gene3D" id="3.40.718.10">
    <property type="entry name" value="Isopropylmalate Dehydrogenase"/>
    <property type="match status" value="1"/>
</dbReference>
<dbReference type="AlphaFoldDB" id="A0A6A7GDR0"/>
<comment type="catalytic activity">
    <reaction evidence="14">
        <text>(2R,3S)-3-isopropylmalate + NAD(+) = 4-methyl-2-oxopentanoate + CO2 + NADH</text>
        <dbReference type="Rhea" id="RHEA:32271"/>
        <dbReference type="ChEBI" id="CHEBI:16526"/>
        <dbReference type="ChEBI" id="CHEBI:17865"/>
        <dbReference type="ChEBI" id="CHEBI:35121"/>
        <dbReference type="ChEBI" id="CHEBI:57540"/>
        <dbReference type="ChEBI" id="CHEBI:57945"/>
        <dbReference type="EC" id="1.1.1.85"/>
    </reaction>
</comment>
<comment type="similarity">
    <text evidence="2">Belongs to the isocitrate and isopropylmalate dehydrogenases family.</text>
</comment>
<evidence type="ECO:0000256" key="6">
    <source>
        <dbReference type="ARBA" id="ARBA00022532"/>
    </source>
</evidence>
<dbReference type="HAMAP" id="MF_01033">
    <property type="entry name" value="LeuB_type1"/>
    <property type="match status" value="1"/>
</dbReference>
<proteinExistence type="evidence at transcript level"/>
<dbReference type="GO" id="GO:0051287">
    <property type="term" value="F:NAD binding"/>
    <property type="evidence" value="ECO:0007669"/>
    <property type="project" value="InterPro"/>
</dbReference>
<comment type="cofactor">
    <cofactor evidence="1">
        <name>Mn(2+)</name>
        <dbReference type="ChEBI" id="CHEBI:29035"/>
    </cofactor>
</comment>
<evidence type="ECO:0000256" key="12">
    <source>
        <dbReference type="ARBA" id="ARBA00023211"/>
    </source>
</evidence>
<evidence type="ECO:0000256" key="5">
    <source>
        <dbReference type="ARBA" id="ARBA00022430"/>
    </source>
</evidence>
<dbReference type="PANTHER" id="PTHR42979:SF1">
    <property type="entry name" value="3-ISOPROPYLMALATE DEHYDROGENASE"/>
    <property type="match status" value="1"/>
</dbReference>
<dbReference type="GO" id="GO:0005829">
    <property type="term" value="C:cytosol"/>
    <property type="evidence" value="ECO:0007669"/>
    <property type="project" value="TreeGrafter"/>
</dbReference>
<dbReference type="InterPro" id="IPR019818">
    <property type="entry name" value="IsoCit/isopropylmalate_DH_CS"/>
</dbReference>
<keyword evidence="5 14" id="KW-0432">Leucine biosynthesis</keyword>
<dbReference type="InterPro" id="IPR004429">
    <property type="entry name" value="Isopropylmalate_DH"/>
</dbReference>
<evidence type="ECO:0000313" key="16">
    <source>
        <dbReference type="EMBL" id="LAC28302.1"/>
    </source>
</evidence>
<dbReference type="NCBIfam" id="TIGR00169">
    <property type="entry name" value="leuB"/>
    <property type="match status" value="1"/>
</dbReference>
<keyword evidence="12" id="KW-0464">Manganese</keyword>
<name>A0A6A7GDR0_9CRUS</name>
<protein>
    <recommendedName>
        <fullName evidence="4 14">3-isopropylmalate dehydrogenase</fullName>
        <ecNumber evidence="4 14">1.1.1.85</ecNumber>
    </recommendedName>
</protein>
<keyword evidence="11 14" id="KW-0520">NAD</keyword>
<evidence type="ECO:0000256" key="7">
    <source>
        <dbReference type="ARBA" id="ARBA00022605"/>
    </source>
</evidence>
<evidence type="ECO:0000256" key="3">
    <source>
        <dbReference type="ARBA" id="ARBA00011738"/>
    </source>
</evidence>
<dbReference type="InterPro" id="IPR024084">
    <property type="entry name" value="IsoPropMal-DH-like_dom"/>
</dbReference>
<dbReference type="FunFam" id="3.40.718.10:FF:000006">
    <property type="entry name" value="3-isopropylmalate dehydrogenase"/>
    <property type="match status" value="1"/>
</dbReference>
<dbReference type="UniPathway" id="UPA00048">
    <property type="reaction ID" value="UER00072"/>
</dbReference>
<evidence type="ECO:0000256" key="9">
    <source>
        <dbReference type="ARBA" id="ARBA00022842"/>
    </source>
</evidence>
<evidence type="ECO:0000259" key="15">
    <source>
        <dbReference type="SMART" id="SM01329"/>
    </source>
</evidence>
<comment type="function">
    <text evidence="14">Catalyzes the oxidation of 3-carboxy-2-hydroxy-4-methylpentanoate (3-isopropylmalate) to 3-carboxy-4-methyl-2-oxopentanoate. The product decarboxylates to 4-methyl-2 oxopentanoate.</text>
</comment>
<dbReference type="GO" id="GO:0009098">
    <property type="term" value="P:L-leucine biosynthetic process"/>
    <property type="evidence" value="ECO:0007669"/>
    <property type="project" value="UniProtKB-UniPathway"/>
</dbReference>
<dbReference type="EC" id="1.1.1.85" evidence="4 14"/>
<keyword evidence="8 14" id="KW-0479">Metal-binding</keyword>
<dbReference type="GO" id="GO:0003862">
    <property type="term" value="F:3-isopropylmalate dehydrogenase activity"/>
    <property type="evidence" value="ECO:0007669"/>
    <property type="project" value="UniProtKB-EC"/>
</dbReference>
<keyword evidence="13 14" id="KW-0100">Branched-chain amino acid biosynthesis</keyword>
<evidence type="ECO:0000256" key="11">
    <source>
        <dbReference type="ARBA" id="ARBA00023027"/>
    </source>
</evidence>
<organism evidence="16">
    <name type="scientific">Hirondellea gigas</name>
    <dbReference type="NCBI Taxonomy" id="1518452"/>
    <lineage>
        <taxon>Eukaryota</taxon>
        <taxon>Metazoa</taxon>
        <taxon>Ecdysozoa</taxon>
        <taxon>Arthropoda</taxon>
        <taxon>Crustacea</taxon>
        <taxon>Multicrustacea</taxon>
        <taxon>Malacostraca</taxon>
        <taxon>Eumalacostraca</taxon>
        <taxon>Peracarida</taxon>
        <taxon>Amphipoda</taxon>
        <taxon>Amphilochidea</taxon>
        <taxon>Lysianassida</taxon>
        <taxon>Lysianassidira</taxon>
        <taxon>Lysianassoidea</taxon>
        <taxon>Lysianassidae</taxon>
        <taxon>Hirondellea</taxon>
    </lineage>
</organism>
<comment type="pathway">
    <text evidence="14">Amino-acid biosynthesis; L-leucine biosynthesis; L-leucine from 3-methyl-2-oxobutanoate: step 3/4.</text>
</comment>
<dbReference type="SUPFAM" id="SSF53659">
    <property type="entry name" value="Isocitrate/Isopropylmalate dehydrogenase-like"/>
    <property type="match status" value="1"/>
</dbReference>
<evidence type="ECO:0000256" key="8">
    <source>
        <dbReference type="ARBA" id="ARBA00022723"/>
    </source>
</evidence>
<feature type="domain" description="Isopropylmalate dehydrogenase-like" evidence="15">
    <location>
        <begin position="5"/>
        <end position="366"/>
    </location>
</feature>
<evidence type="ECO:0000256" key="4">
    <source>
        <dbReference type="ARBA" id="ARBA00013101"/>
    </source>
</evidence>
<accession>A0A6A7GDR0</accession>
<evidence type="ECO:0000256" key="1">
    <source>
        <dbReference type="ARBA" id="ARBA00001936"/>
    </source>
</evidence>
<comment type="cofactor">
    <cofactor evidence="14">
        <name>Mg(2+)</name>
        <dbReference type="ChEBI" id="CHEBI:18420"/>
    </cofactor>
    <cofactor evidence="14">
        <name>Mn(2+)</name>
        <dbReference type="ChEBI" id="CHEBI:29035"/>
    </cofactor>
    <text evidence="14">Binds 1 Mg(2+) or Mn(2+) ion per subunit.</text>
</comment>
<keyword evidence="9" id="KW-0460">Magnesium</keyword>
<dbReference type="PROSITE" id="PS00470">
    <property type="entry name" value="IDH_IMDH"/>
    <property type="match status" value="1"/>
</dbReference>
<keyword evidence="6" id="KW-0816">Tricarboxylic acid cycle</keyword>
<dbReference type="SMART" id="SM01329">
    <property type="entry name" value="Iso_dh"/>
    <property type="match status" value="1"/>
</dbReference>
<evidence type="ECO:0000256" key="13">
    <source>
        <dbReference type="ARBA" id="ARBA00023304"/>
    </source>
</evidence>
<reference evidence="16" key="1">
    <citation type="submission" date="2017-11" db="EMBL/GenBank/DDBJ databases">
        <title>The sensing device of the deep-sea amphipod.</title>
        <authorList>
            <person name="Kobayashi H."/>
            <person name="Nagahama T."/>
            <person name="Arai W."/>
            <person name="Sasagawa Y."/>
            <person name="Umeda M."/>
            <person name="Hayashi T."/>
            <person name="Nikaido I."/>
            <person name="Watanabe H."/>
            <person name="Oguri K."/>
            <person name="Kitazato H."/>
            <person name="Fujioka K."/>
            <person name="Kido Y."/>
            <person name="Takami H."/>
        </authorList>
    </citation>
    <scope>NUCLEOTIDE SEQUENCE</scope>
    <source>
        <tissue evidence="16">Whole body</tissue>
    </source>
</reference>
<dbReference type="GO" id="GO:0000287">
    <property type="term" value="F:magnesium ion binding"/>
    <property type="evidence" value="ECO:0007669"/>
    <property type="project" value="InterPro"/>
</dbReference>
<sequence length="380" mass="41361">MSAYRIAVLAGDGIGPEVMAEAVKVLKTVAKLYGYQFTFQNALVGGCAWDEHKTHLPESTLQLCRESDAILFGSVGGPVDAQNDPKWKDAEKNAILKIRKVFDLAINVRPATISRILKHLSPLRADIIDKGVDLVIIRELVSGIYFGEHEMAIDETSARDVMSYTVDEIRRPIEFGFRLAQKRSKKLTIVDKANVLTTSRLWRKVAREVSADFPDIAMDFMYIDNAVMQVIKNPGDFDVVVTSNMFGDILSDAASVLPGSLGLMPSASLGSVPQASDSAQSRKIHMFEPIGGTAPDIAGQGIANPLAQILSGALLLRYSFDFDEAATLIENAVQAVLEDGYRTGDIVGPNEKGIKRVGTKEIGDAIVSKIAELYAKQHPK</sequence>
<dbReference type="Pfam" id="PF00180">
    <property type="entry name" value="Iso_dh"/>
    <property type="match status" value="1"/>
</dbReference>
<evidence type="ECO:0000256" key="2">
    <source>
        <dbReference type="ARBA" id="ARBA00007769"/>
    </source>
</evidence>
<keyword evidence="10" id="KW-0560">Oxidoreductase</keyword>
<dbReference type="PANTHER" id="PTHR42979">
    <property type="entry name" value="3-ISOPROPYLMALATE DEHYDROGENASE"/>
    <property type="match status" value="1"/>
</dbReference>
<keyword evidence="7" id="KW-0028">Amino-acid biosynthesis</keyword>
<dbReference type="EMBL" id="IACT01009191">
    <property type="protein sequence ID" value="LAC28302.1"/>
    <property type="molecule type" value="mRNA"/>
</dbReference>
<dbReference type="GO" id="GO:0006099">
    <property type="term" value="P:tricarboxylic acid cycle"/>
    <property type="evidence" value="ECO:0007669"/>
    <property type="project" value="UniProtKB-KW"/>
</dbReference>